<evidence type="ECO:0000313" key="9">
    <source>
        <dbReference type="Proteomes" id="UP000295620"/>
    </source>
</evidence>
<comment type="catalytic activity">
    <reaction evidence="5 6">
        <text>adenosine(34) in tRNA + H2O + H(+) = inosine(34) in tRNA + NH4(+)</text>
        <dbReference type="Rhea" id="RHEA:43168"/>
        <dbReference type="Rhea" id="RHEA-COMP:10373"/>
        <dbReference type="Rhea" id="RHEA-COMP:10374"/>
        <dbReference type="ChEBI" id="CHEBI:15377"/>
        <dbReference type="ChEBI" id="CHEBI:15378"/>
        <dbReference type="ChEBI" id="CHEBI:28938"/>
        <dbReference type="ChEBI" id="CHEBI:74411"/>
        <dbReference type="ChEBI" id="CHEBI:82852"/>
        <dbReference type="EC" id="3.5.4.33"/>
    </reaction>
</comment>
<comment type="caution">
    <text evidence="8">The sequence shown here is derived from an EMBL/GenBank/DDBJ whole genome shotgun (WGS) entry which is preliminary data.</text>
</comment>
<dbReference type="EMBL" id="SNYC01000004">
    <property type="protein sequence ID" value="TDQ09652.1"/>
    <property type="molecule type" value="Genomic_DNA"/>
</dbReference>
<sequence length="157" mass="17492">MTFYNFSEQENPNAEDEHYMRLALQEAQKAYDLEEIPIGAIIVSNGRIVGRGHNLTEQLNDVTAHAEMQAFTAASQTLGGKYLKECTLYVTIEPCVMCAGASYWTQIGRLVYGAPEPKRGFTTKDAALLHPKTILKGNVLSADCGNLMRRFFENKRG</sequence>
<evidence type="ECO:0000256" key="2">
    <source>
        <dbReference type="ARBA" id="ARBA00022723"/>
    </source>
</evidence>
<accession>A0A4R6SY68</accession>
<keyword evidence="3 6" id="KW-0378">Hydrolase</keyword>
<comment type="cofactor">
    <cofactor evidence="6">
        <name>Zn(2+)</name>
        <dbReference type="ChEBI" id="CHEBI:29105"/>
    </cofactor>
    <text evidence="6">Binds 1 zinc ion per subunit.</text>
</comment>
<gene>
    <name evidence="6" type="primary">tadA</name>
    <name evidence="8" type="ORF">ATK78_1808</name>
</gene>
<comment type="similarity">
    <text evidence="6">Belongs to the cytidine and deoxycytidylate deaminase family.</text>
</comment>
<reference evidence="8 9" key="1">
    <citation type="submission" date="2019-03" db="EMBL/GenBank/DDBJ databases">
        <title>Genomic Encyclopedia of Archaeal and Bacterial Type Strains, Phase II (KMG-II): from individual species to whole genera.</title>
        <authorList>
            <person name="Goeker M."/>
        </authorList>
    </citation>
    <scope>NUCLEOTIDE SEQUENCE [LARGE SCALE GENOMIC DNA]</scope>
    <source>
        <strain evidence="8 9">DSM 19035</strain>
    </source>
</reference>
<evidence type="ECO:0000256" key="1">
    <source>
        <dbReference type="ARBA" id="ARBA00022694"/>
    </source>
</evidence>
<dbReference type="Proteomes" id="UP000295620">
    <property type="component" value="Unassembled WGS sequence"/>
</dbReference>
<dbReference type="AlphaFoldDB" id="A0A4R6SY68"/>
<evidence type="ECO:0000256" key="4">
    <source>
        <dbReference type="ARBA" id="ARBA00022833"/>
    </source>
</evidence>
<dbReference type="PANTHER" id="PTHR11079">
    <property type="entry name" value="CYTOSINE DEAMINASE FAMILY MEMBER"/>
    <property type="match status" value="1"/>
</dbReference>
<keyword evidence="1 6" id="KW-0819">tRNA processing</keyword>
<proteinExistence type="inferred from homology"/>
<dbReference type="InterPro" id="IPR016193">
    <property type="entry name" value="Cytidine_deaminase-like"/>
</dbReference>
<dbReference type="InterPro" id="IPR028883">
    <property type="entry name" value="tRNA_aden_deaminase"/>
</dbReference>
<evidence type="ECO:0000259" key="7">
    <source>
        <dbReference type="PROSITE" id="PS51747"/>
    </source>
</evidence>
<feature type="binding site" evidence="6">
    <location>
        <position position="98"/>
    </location>
    <ligand>
        <name>Zn(2+)</name>
        <dbReference type="ChEBI" id="CHEBI:29105"/>
        <note>catalytic</note>
    </ligand>
</feature>
<organism evidence="8 9">
    <name type="scientific">Pedobacter metabolipauper</name>
    <dbReference type="NCBI Taxonomy" id="425513"/>
    <lineage>
        <taxon>Bacteria</taxon>
        <taxon>Pseudomonadati</taxon>
        <taxon>Bacteroidota</taxon>
        <taxon>Sphingobacteriia</taxon>
        <taxon>Sphingobacteriales</taxon>
        <taxon>Sphingobacteriaceae</taxon>
        <taxon>Pedobacter</taxon>
    </lineage>
</organism>
<dbReference type="GO" id="GO:0052717">
    <property type="term" value="F:tRNA-specific adenosine-34 deaminase activity"/>
    <property type="evidence" value="ECO:0007669"/>
    <property type="project" value="UniProtKB-UniRule"/>
</dbReference>
<protein>
    <recommendedName>
        <fullName evidence="6">tRNA-specific adenosine deaminase</fullName>
        <ecNumber evidence="6">3.5.4.33</ecNumber>
    </recommendedName>
</protein>
<feature type="domain" description="CMP/dCMP-type deaminase" evidence="7">
    <location>
        <begin position="14"/>
        <end position="125"/>
    </location>
</feature>
<dbReference type="HAMAP" id="MF_00972">
    <property type="entry name" value="tRNA_aden_deaminase"/>
    <property type="match status" value="1"/>
</dbReference>
<feature type="active site" description="Proton donor" evidence="6">
    <location>
        <position position="67"/>
    </location>
</feature>
<dbReference type="CDD" id="cd01285">
    <property type="entry name" value="nucleoside_deaminase"/>
    <property type="match status" value="1"/>
</dbReference>
<keyword evidence="9" id="KW-1185">Reference proteome</keyword>
<feature type="binding site" evidence="6">
    <location>
        <position position="95"/>
    </location>
    <ligand>
        <name>Zn(2+)</name>
        <dbReference type="ChEBI" id="CHEBI:29105"/>
        <note>catalytic</note>
    </ligand>
</feature>
<dbReference type="Gene3D" id="3.40.140.10">
    <property type="entry name" value="Cytidine Deaminase, domain 2"/>
    <property type="match status" value="1"/>
</dbReference>
<dbReference type="EC" id="3.5.4.33" evidence="6"/>
<dbReference type="PROSITE" id="PS51747">
    <property type="entry name" value="CYT_DCMP_DEAMINASES_2"/>
    <property type="match status" value="1"/>
</dbReference>
<comment type="subunit">
    <text evidence="6">Homodimer.</text>
</comment>
<dbReference type="RefSeq" id="WP_133575720.1">
    <property type="nucleotide sequence ID" value="NZ_SNYC01000004.1"/>
</dbReference>
<feature type="binding site" evidence="6">
    <location>
        <position position="65"/>
    </location>
    <ligand>
        <name>Zn(2+)</name>
        <dbReference type="ChEBI" id="CHEBI:29105"/>
        <note>catalytic</note>
    </ligand>
</feature>
<evidence type="ECO:0000256" key="5">
    <source>
        <dbReference type="ARBA" id="ARBA00048045"/>
    </source>
</evidence>
<dbReference type="GO" id="GO:0008270">
    <property type="term" value="F:zinc ion binding"/>
    <property type="evidence" value="ECO:0007669"/>
    <property type="project" value="UniProtKB-UniRule"/>
</dbReference>
<dbReference type="OrthoDB" id="9802676at2"/>
<keyword evidence="2 6" id="KW-0479">Metal-binding</keyword>
<comment type="function">
    <text evidence="6">Catalyzes the deamination of adenosine to inosine at the wobble position 34 of tRNA(Arg2).</text>
</comment>
<dbReference type="InterPro" id="IPR002125">
    <property type="entry name" value="CMP_dCMP_dom"/>
</dbReference>
<evidence type="ECO:0000313" key="8">
    <source>
        <dbReference type="EMBL" id="TDQ09652.1"/>
    </source>
</evidence>
<dbReference type="SUPFAM" id="SSF53927">
    <property type="entry name" value="Cytidine deaminase-like"/>
    <property type="match status" value="1"/>
</dbReference>
<keyword evidence="4 6" id="KW-0862">Zinc</keyword>
<evidence type="ECO:0000256" key="3">
    <source>
        <dbReference type="ARBA" id="ARBA00022801"/>
    </source>
</evidence>
<evidence type="ECO:0000256" key="6">
    <source>
        <dbReference type="HAMAP-Rule" id="MF_00972"/>
    </source>
</evidence>
<dbReference type="Pfam" id="PF00383">
    <property type="entry name" value="dCMP_cyt_deam_1"/>
    <property type="match status" value="1"/>
</dbReference>
<dbReference type="PANTHER" id="PTHR11079:SF202">
    <property type="entry name" value="TRNA-SPECIFIC ADENOSINE DEAMINASE"/>
    <property type="match status" value="1"/>
</dbReference>
<name>A0A4R6SY68_9SPHI</name>
<dbReference type="GO" id="GO:0002100">
    <property type="term" value="P:tRNA wobble adenosine to inosine editing"/>
    <property type="evidence" value="ECO:0007669"/>
    <property type="project" value="UniProtKB-UniRule"/>
</dbReference>